<dbReference type="Pfam" id="PF12779">
    <property type="entry name" value="WXXGXW"/>
    <property type="match status" value="1"/>
</dbReference>
<evidence type="ECO:0000256" key="1">
    <source>
        <dbReference type="SAM" id="MobiDB-lite"/>
    </source>
</evidence>
<dbReference type="InterPro" id="IPR024447">
    <property type="entry name" value="YXWGXW_rpt"/>
</dbReference>
<reference evidence="3 4" key="1">
    <citation type="submission" date="2008-06" db="EMBL/GenBank/DDBJ databases">
        <title>Complete sequence of Pelodictyon phaeoclathratiforme BU-1.</title>
        <authorList>
            <consortium name="US DOE Joint Genome Institute"/>
            <person name="Lucas S."/>
            <person name="Copeland A."/>
            <person name="Lapidus A."/>
            <person name="Glavina del Rio T."/>
            <person name="Dalin E."/>
            <person name="Tice H."/>
            <person name="Bruce D."/>
            <person name="Goodwin L."/>
            <person name="Pitluck S."/>
            <person name="Schmutz J."/>
            <person name="Larimer F."/>
            <person name="Land M."/>
            <person name="Hauser L."/>
            <person name="Kyrpides N."/>
            <person name="Mikhailova N."/>
            <person name="Liu Z."/>
            <person name="Li T."/>
            <person name="Zhao F."/>
            <person name="Overmann J."/>
            <person name="Bryant D.A."/>
            <person name="Richardson P."/>
        </authorList>
    </citation>
    <scope>NUCLEOTIDE SEQUENCE [LARGE SCALE GENOMIC DNA]</scope>
    <source>
        <strain evidence="4">DSM 5477 / BU-1</strain>
    </source>
</reference>
<proteinExistence type="predicted"/>
<dbReference type="HOGENOM" id="CLU_067281_2_1_10"/>
<evidence type="ECO:0000256" key="2">
    <source>
        <dbReference type="SAM" id="SignalP"/>
    </source>
</evidence>
<protein>
    <submittedName>
        <fullName evidence="3">Uncharacterized protein</fullName>
    </submittedName>
</protein>
<dbReference type="OrthoDB" id="595179at2"/>
<evidence type="ECO:0000313" key="4">
    <source>
        <dbReference type="Proteomes" id="UP000002724"/>
    </source>
</evidence>
<feature type="chain" id="PRO_5002825812" evidence="2">
    <location>
        <begin position="24"/>
        <end position="145"/>
    </location>
</feature>
<dbReference type="eggNOG" id="ENOG502ZG55">
    <property type="taxonomic scope" value="Bacteria"/>
</dbReference>
<accession>B4S9Z2</accession>
<dbReference type="RefSeq" id="WP_012508176.1">
    <property type="nucleotide sequence ID" value="NC_011060.1"/>
</dbReference>
<keyword evidence="2" id="KW-0732">Signal</keyword>
<evidence type="ECO:0000313" key="3">
    <source>
        <dbReference type="EMBL" id="ACF43688.1"/>
    </source>
</evidence>
<dbReference type="KEGG" id="pph:Ppha_1431"/>
<organism evidence="3 4">
    <name type="scientific">Pelodictyon phaeoclathratiforme (strain DSM 5477 / BU-1)</name>
    <dbReference type="NCBI Taxonomy" id="324925"/>
    <lineage>
        <taxon>Bacteria</taxon>
        <taxon>Pseudomonadati</taxon>
        <taxon>Chlorobiota</taxon>
        <taxon>Chlorobiia</taxon>
        <taxon>Chlorobiales</taxon>
        <taxon>Chlorobiaceae</taxon>
        <taxon>Chlorobium/Pelodictyon group</taxon>
        <taxon>Pelodictyon</taxon>
    </lineage>
</organism>
<feature type="signal peptide" evidence="2">
    <location>
        <begin position="1"/>
        <end position="23"/>
    </location>
</feature>
<name>B4S9Z2_PELPB</name>
<sequence precursor="true">MKKQIWLAAGIAGMLLGSPAAQAEVNVRIGGDRPPSFVLDTRPNFINVPNLGFHVSAGGPQDIIRYNGRYYVNHNNRWYISSNFGGPWVIVREGRLPRQIRRHRWEDIRRYRDVEYRRHESRRNHYDHNRERDHNQYPNDGGRRN</sequence>
<keyword evidence="4" id="KW-1185">Reference proteome</keyword>
<dbReference type="Proteomes" id="UP000002724">
    <property type="component" value="Chromosome"/>
</dbReference>
<dbReference type="EMBL" id="CP001110">
    <property type="protein sequence ID" value="ACF43688.1"/>
    <property type="molecule type" value="Genomic_DNA"/>
</dbReference>
<gene>
    <name evidence="3" type="ordered locus">Ppha_1431</name>
</gene>
<dbReference type="AlphaFoldDB" id="B4S9Z2"/>
<dbReference type="STRING" id="324925.Ppha_1431"/>
<feature type="region of interest" description="Disordered" evidence="1">
    <location>
        <begin position="125"/>
        <end position="145"/>
    </location>
</feature>